<feature type="region of interest" description="Disordered" evidence="1">
    <location>
        <begin position="58"/>
        <end position="98"/>
    </location>
</feature>
<organism evidence="2 3">
    <name type="scientific">Luteimonas endophytica</name>
    <dbReference type="NCBI Taxonomy" id="3042023"/>
    <lineage>
        <taxon>Bacteria</taxon>
        <taxon>Pseudomonadati</taxon>
        <taxon>Pseudomonadota</taxon>
        <taxon>Gammaproteobacteria</taxon>
        <taxon>Lysobacterales</taxon>
        <taxon>Lysobacteraceae</taxon>
        <taxon>Luteimonas</taxon>
    </lineage>
</organism>
<protein>
    <submittedName>
        <fullName evidence="2">Uncharacterized protein</fullName>
    </submittedName>
</protein>
<proteinExistence type="predicted"/>
<reference evidence="2 3" key="1">
    <citation type="submission" date="2023-04" db="EMBL/GenBank/DDBJ databases">
        <title>Luteimonas endophyticus RD2P54.</title>
        <authorList>
            <person name="Sun J.-Q."/>
        </authorList>
    </citation>
    <scope>NUCLEOTIDE SEQUENCE [LARGE SCALE GENOMIC DNA]</scope>
    <source>
        <strain evidence="2 3">RD2P54</strain>
    </source>
</reference>
<gene>
    <name evidence="2" type="ORF">QFW77_18425</name>
</gene>
<keyword evidence="3" id="KW-1185">Reference proteome</keyword>
<evidence type="ECO:0000313" key="2">
    <source>
        <dbReference type="EMBL" id="MDH5824946.1"/>
    </source>
</evidence>
<dbReference type="Proteomes" id="UP001156940">
    <property type="component" value="Unassembled WGS sequence"/>
</dbReference>
<sequence length="98" mass="11056">MCQSLEVAGVERILGGRWLVTVNRHRWRHGHARAPRLELAMAWAERWVCRHADRLQTVEREKGPSPPSLSPDEKRAEGRAPAAKQGSESTFSAQVMES</sequence>
<dbReference type="EMBL" id="JARXRM010000046">
    <property type="protein sequence ID" value="MDH5824946.1"/>
    <property type="molecule type" value="Genomic_DNA"/>
</dbReference>
<dbReference type="RefSeq" id="WP_280576328.1">
    <property type="nucleotide sequence ID" value="NZ_JARXRM010000046.1"/>
</dbReference>
<evidence type="ECO:0000256" key="1">
    <source>
        <dbReference type="SAM" id="MobiDB-lite"/>
    </source>
</evidence>
<evidence type="ECO:0000313" key="3">
    <source>
        <dbReference type="Proteomes" id="UP001156940"/>
    </source>
</evidence>
<comment type="caution">
    <text evidence="2">The sequence shown here is derived from an EMBL/GenBank/DDBJ whole genome shotgun (WGS) entry which is preliminary data.</text>
</comment>
<feature type="compositionally biased region" description="Polar residues" evidence="1">
    <location>
        <begin position="86"/>
        <end position="98"/>
    </location>
</feature>
<accession>A0ABT6JDT5</accession>
<name>A0ABT6JDT5_9GAMM</name>